<proteinExistence type="predicted"/>
<sequence>MKHGPEQYRSASENLISKIVKIAAVLTIPLASPSSKTSAETTTTKTEYRIPGLIETIKNNRIRTTELIKKNILQGNEIKNKVIAPESMSQLLELATQSDAPKNLEERQKWTNVWTQVICGDFASAIKTKINMGFTGVIPIGTTEPGEGLVINTAEGINPITNEKVVLEDMDLIVVGFDGSPQSGYINEKKFWLLGIDITMDESGKYSIKQNPIKDLSLNLTKREQQ</sequence>
<evidence type="ECO:0000313" key="2">
    <source>
        <dbReference type="Proteomes" id="UP000230137"/>
    </source>
</evidence>
<comment type="caution">
    <text evidence="1">The sequence shown here is derived from an EMBL/GenBank/DDBJ whole genome shotgun (WGS) entry which is preliminary data.</text>
</comment>
<dbReference type="EMBL" id="PFQF01000045">
    <property type="protein sequence ID" value="PJA19971.1"/>
    <property type="molecule type" value="Genomic_DNA"/>
</dbReference>
<protein>
    <submittedName>
        <fullName evidence="1">Uncharacterized protein</fullName>
    </submittedName>
</protein>
<name>A0A2M7W3E4_9BACT</name>
<accession>A0A2M7W3E4</accession>
<evidence type="ECO:0000313" key="1">
    <source>
        <dbReference type="EMBL" id="PJA19971.1"/>
    </source>
</evidence>
<dbReference type="Proteomes" id="UP000230137">
    <property type="component" value="Unassembled WGS sequence"/>
</dbReference>
<organism evidence="1 2">
    <name type="scientific">Candidatus Berkelbacteria bacterium CG_4_10_14_0_2_um_filter_35_9_33_12</name>
    <dbReference type="NCBI Taxonomy" id="1974499"/>
    <lineage>
        <taxon>Bacteria</taxon>
        <taxon>Candidatus Berkelbacteria</taxon>
    </lineage>
</organism>
<gene>
    <name evidence="1" type="ORF">COX60_03210</name>
</gene>
<dbReference type="AlphaFoldDB" id="A0A2M7W3E4"/>
<reference evidence="2" key="1">
    <citation type="submission" date="2017-09" db="EMBL/GenBank/DDBJ databases">
        <title>Depth-based differentiation of microbial function through sediment-hosted aquifers and enrichment of novel symbionts in the deep terrestrial subsurface.</title>
        <authorList>
            <person name="Probst A.J."/>
            <person name="Ladd B."/>
            <person name="Jarett J.K."/>
            <person name="Geller-Mcgrath D.E."/>
            <person name="Sieber C.M.K."/>
            <person name="Emerson J.B."/>
            <person name="Anantharaman K."/>
            <person name="Thomas B.C."/>
            <person name="Malmstrom R."/>
            <person name="Stieglmeier M."/>
            <person name="Klingl A."/>
            <person name="Woyke T."/>
            <person name="Ryan C.M."/>
            <person name="Banfield J.F."/>
        </authorList>
    </citation>
    <scope>NUCLEOTIDE SEQUENCE [LARGE SCALE GENOMIC DNA]</scope>
</reference>